<keyword evidence="7" id="KW-1185">Reference proteome</keyword>
<evidence type="ECO:0000256" key="2">
    <source>
        <dbReference type="ARBA" id="ARBA00022833"/>
    </source>
</evidence>
<dbReference type="EMBL" id="JAMKFB020000025">
    <property type="protein sequence ID" value="KAL0155636.1"/>
    <property type="molecule type" value="Genomic_DNA"/>
</dbReference>
<feature type="non-terminal residue" evidence="6">
    <location>
        <position position="52"/>
    </location>
</feature>
<evidence type="ECO:0000256" key="1">
    <source>
        <dbReference type="ARBA" id="ARBA00022723"/>
    </source>
</evidence>
<sequence>DTCHFCKKRVYIMERLSAEGYFFHRECFRCNICSCTLRLGGHAFDSNQGLFA</sequence>
<name>A0ABD0N339_CIRMR</name>
<dbReference type="PANTHER" id="PTHR24206">
    <property type="entry name" value="OS06G0237300 PROTEIN"/>
    <property type="match status" value="1"/>
</dbReference>
<evidence type="ECO:0000256" key="4">
    <source>
        <dbReference type="PROSITE-ProRule" id="PRU00125"/>
    </source>
</evidence>
<dbReference type="Proteomes" id="UP001529510">
    <property type="component" value="Unassembled WGS sequence"/>
</dbReference>
<dbReference type="Gene3D" id="2.10.110.10">
    <property type="entry name" value="Cysteine Rich Protein"/>
    <property type="match status" value="1"/>
</dbReference>
<dbReference type="AlphaFoldDB" id="A0ABD0N339"/>
<dbReference type="GO" id="GO:0046872">
    <property type="term" value="F:metal ion binding"/>
    <property type="evidence" value="ECO:0007669"/>
    <property type="project" value="UniProtKB-KW"/>
</dbReference>
<accession>A0ABD0N339</accession>
<organism evidence="6 7">
    <name type="scientific">Cirrhinus mrigala</name>
    <name type="common">Mrigala</name>
    <dbReference type="NCBI Taxonomy" id="683832"/>
    <lineage>
        <taxon>Eukaryota</taxon>
        <taxon>Metazoa</taxon>
        <taxon>Chordata</taxon>
        <taxon>Craniata</taxon>
        <taxon>Vertebrata</taxon>
        <taxon>Euteleostomi</taxon>
        <taxon>Actinopterygii</taxon>
        <taxon>Neopterygii</taxon>
        <taxon>Teleostei</taxon>
        <taxon>Ostariophysi</taxon>
        <taxon>Cypriniformes</taxon>
        <taxon>Cyprinidae</taxon>
        <taxon>Labeoninae</taxon>
        <taxon>Labeonini</taxon>
        <taxon>Cirrhinus</taxon>
    </lineage>
</organism>
<feature type="domain" description="LIM zinc-binding" evidence="5">
    <location>
        <begin position="1"/>
        <end position="52"/>
    </location>
</feature>
<keyword evidence="3 4" id="KW-0440">LIM domain</keyword>
<protein>
    <recommendedName>
        <fullName evidence="5">LIM zinc-binding domain-containing protein</fullName>
    </recommendedName>
</protein>
<keyword evidence="1 4" id="KW-0479">Metal-binding</keyword>
<dbReference type="PROSITE" id="PS00478">
    <property type="entry name" value="LIM_DOMAIN_1"/>
    <property type="match status" value="1"/>
</dbReference>
<keyword evidence="2 4" id="KW-0862">Zinc</keyword>
<gene>
    <name evidence="6" type="ORF">M9458_049899</name>
</gene>
<evidence type="ECO:0000256" key="3">
    <source>
        <dbReference type="ARBA" id="ARBA00023038"/>
    </source>
</evidence>
<comment type="caution">
    <text evidence="6">The sequence shown here is derived from an EMBL/GenBank/DDBJ whole genome shotgun (WGS) entry which is preliminary data.</text>
</comment>
<evidence type="ECO:0000313" key="7">
    <source>
        <dbReference type="Proteomes" id="UP001529510"/>
    </source>
</evidence>
<dbReference type="SUPFAM" id="SSF57716">
    <property type="entry name" value="Glucocorticoid receptor-like (DNA-binding domain)"/>
    <property type="match status" value="1"/>
</dbReference>
<dbReference type="InterPro" id="IPR001781">
    <property type="entry name" value="Znf_LIM"/>
</dbReference>
<dbReference type="PROSITE" id="PS50023">
    <property type="entry name" value="LIM_DOMAIN_2"/>
    <property type="match status" value="1"/>
</dbReference>
<evidence type="ECO:0000313" key="6">
    <source>
        <dbReference type="EMBL" id="KAL0155636.1"/>
    </source>
</evidence>
<feature type="non-terminal residue" evidence="6">
    <location>
        <position position="1"/>
    </location>
</feature>
<proteinExistence type="predicted"/>
<evidence type="ECO:0000259" key="5">
    <source>
        <dbReference type="PROSITE" id="PS50023"/>
    </source>
</evidence>
<reference evidence="6 7" key="1">
    <citation type="submission" date="2024-05" db="EMBL/GenBank/DDBJ databases">
        <title>Genome sequencing and assembly of Indian major carp, Cirrhinus mrigala (Hamilton, 1822).</title>
        <authorList>
            <person name="Mohindra V."/>
            <person name="Chowdhury L.M."/>
            <person name="Lal K."/>
            <person name="Jena J.K."/>
        </authorList>
    </citation>
    <scope>NUCLEOTIDE SEQUENCE [LARGE SCALE GENOMIC DNA]</scope>
    <source>
        <strain evidence="6">CM1030</strain>
        <tissue evidence="6">Blood</tissue>
    </source>
</reference>
<dbReference type="Pfam" id="PF00412">
    <property type="entry name" value="LIM"/>
    <property type="match status" value="1"/>
</dbReference>